<gene>
    <name evidence="1" type="ORF">NM688_g632</name>
</gene>
<protein>
    <submittedName>
        <fullName evidence="1">Uncharacterized protein</fullName>
    </submittedName>
</protein>
<proteinExistence type="predicted"/>
<evidence type="ECO:0000313" key="2">
    <source>
        <dbReference type="Proteomes" id="UP001148662"/>
    </source>
</evidence>
<dbReference type="Proteomes" id="UP001148662">
    <property type="component" value="Unassembled WGS sequence"/>
</dbReference>
<evidence type="ECO:0000313" key="1">
    <source>
        <dbReference type="EMBL" id="KAJ3558942.1"/>
    </source>
</evidence>
<dbReference type="EMBL" id="JANHOG010000055">
    <property type="protein sequence ID" value="KAJ3558942.1"/>
    <property type="molecule type" value="Genomic_DNA"/>
</dbReference>
<reference evidence="1" key="1">
    <citation type="submission" date="2022-07" db="EMBL/GenBank/DDBJ databases">
        <title>Genome Sequence of Phlebia brevispora.</title>
        <authorList>
            <person name="Buettner E."/>
        </authorList>
    </citation>
    <scope>NUCLEOTIDE SEQUENCE</scope>
    <source>
        <strain evidence="1">MPL23</strain>
    </source>
</reference>
<comment type="caution">
    <text evidence="1">The sequence shown here is derived from an EMBL/GenBank/DDBJ whole genome shotgun (WGS) entry which is preliminary data.</text>
</comment>
<accession>A0ACC1TDT0</accession>
<keyword evidence="2" id="KW-1185">Reference proteome</keyword>
<organism evidence="1 2">
    <name type="scientific">Phlebia brevispora</name>
    <dbReference type="NCBI Taxonomy" id="194682"/>
    <lineage>
        <taxon>Eukaryota</taxon>
        <taxon>Fungi</taxon>
        <taxon>Dikarya</taxon>
        <taxon>Basidiomycota</taxon>
        <taxon>Agaricomycotina</taxon>
        <taxon>Agaricomycetes</taxon>
        <taxon>Polyporales</taxon>
        <taxon>Meruliaceae</taxon>
        <taxon>Phlebia</taxon>
    </lineage>
</organism>
<sequence length="159" mass="17668">MFAATRTAAAARVSARAFSTTSARSADLAKLLLIGRLGKTPEVKRTRTEKEYIAYSVATTNYPPPPPNPDGSRPESTTTWHTILSFNPAANNYLRTLHKGSQVYVEANFELREPDPNADPDTPQGQRQIFLRHENIRLLKSPYNPDHNSNGEESGEEES</sequence>
<name>A0ACC1TDT0_9APHY</name>